<evidence type="ECO:0000313" key="2">
    <source>
        <dbReference type="Proteomes" id="UP000002640"/>
    </source>
</evidence>
<dbReference type="InParanoid" id="G5AE32"/>
<gene>
    <name evidence="1" type="ORF">PHYSODRAFT_531275</name>
</gene>
<dbReference type="KEGG" id="psoj:PHYSODRAFT_531275"/>
<organism evidence="1 2">
    <name type="scientific">Phytophthora sojae (strain P6497)</name>
    <name type="common">Soybean stem and root rot agent</name>
    <name type="synonym">Phytophthora megasperma f. sp. glycines</name>
    <dbReference type="NCBI Taxonomy" id="1094619"/>
    <lineage>
        <taxon>Eukaryota</taxon>
        <taxon>Sar</taxon>
        <taxon>Stramenopiles</taxon>
        <taxon>Oomycota</taxon>
        <taxon>Peronosporomycetes</taxon>
        <taxon>Peronosporales</taxon>
        <taxon>Peronosporaceae</taxon>
        <taxon>Phytophthora</taxon>
    </lineage>
</organism>
<name>G5AE32_PHYSP</name>
<sequence>MIDLLMEKGAVLGSRDRHRRHGGGVLKWSHCDDDVRSSLILACDGGHTRLALRLLDEIDVEEYAMQNHPFQVLEAAIETGNEAHAMGIAQHPKAAVRRNMSESFFC</sequence>
<dbReference type="RefSeq" id="XP_009538331.1">
    <property type="nucleotide sequence ID" value="XM_009540036.1"/>
</dbReference>
<accession>G5AE32</accession>
<proteinExistence type="predicted"/>
<keyword evidence="2" id="KW-1185">Reference proteome</keyword>
<evidence type="ECO:0000313" key="1">
    <source>
        <dbReference type="EMBL" id="EGZ06434.1"/>
    </source>
</evidence>
<dbReference type="AlphaFoldDB" id="G5AE32"/>
<protein>
    <submittedName>
        <fullName evidence="1">Uncharacterized protein</fullName>
    </submittedName>
</protein>
<dbReference type="Proteomes" id="UP000002640">
    <property type="component" value="Unassembled WGS sequence"/>
</dbReference>
<reference evidence="1 2" key="1">
    <citation type="journal article" date="2006" name="Science">
        <title>Phytophthora genome sequences uncover evolutionary origins and mechanisms of pathogenesis.</title>
        <authorList>
            <person name="Tyler B.M."/>
            <person name="Tripathy S."/>
            <person name="Zhang X."/>
            <person name="Dehal P."/>
            <person name="Jiang R.H."/>
            <person name="Aerts A."/>
            <person name="Arredondo F.D."/>
            <person name="Baxter L."/>
            <person name="Bensasson D."/>
            <person name="Beynon J.L."/>
            <person name="Chapman J."/>
            <person name="Damasceno C.M."/>
            <person name="Dorrance A.E."/>
            <person name="Dou D."/>
            <person name="Dickerman A.W."/>
            <person name="Dubchak I.L."/>
            <person name="Garbelotto M."/>
            <person name="Gijzen M."/>
            <person name="Gordon S.G."/>
            <person name="Govers F."/>
            <person name="Grunwald N.J."/>
            <person name="Huang W."/>
            <person name="Ivors K.L."/>
            <person name="Jones R.W."/>
            <person name="Kamoun S."/>
            <person name="Krampis K."/>
            <person name="Lamour K.H."/>
            <person name="Lee M.K."/>
            <person name="McDonald W.H."/>
            <person name="Medina M."/>
            <person name="Meijer H.J."/>
            <person name="Nordberg E.K."/>
            <person name="Maclean D.J."/>
            <person name="Ospina-Giraldo M.D."/>
            <person name="Morris P.F."/>
            <person name="Phuntumart V."/>
            <person name="Putnam N.H."/>
            <person name="Rash S."/>
            <person name="Rose J.K."/>
            <person name="Sakihama Y."/>
            <person name="Salamov A.A."/>
            <person name="Savidor A."/>
            <person name="Scheuring C.F."/>
            <person name="Smith B.M."/>
            <person name="Sobral B.W."/>
            <person name="Terry A."/>
            <person name="Torto-Alalibo T.A."/>
            <person name="Win J."/>
            <person name="Xu Z."/>
            <person name="Zhang H."/>
            <person name="Grigoriev I.V."/>
            <person name="Rokhsar D.S."/>
            <person name="Boore J.L."/>
        </authorList>
    </citation>
    <scope>NUCLEOTIDE SEQUENCE [LARGE SCALE GENOMIC DNA]</scope>
    <source>
        <strain evidence="1 2">P6497</strain>
    </source>
</reference>
<dbReference type="OMA" id="GNEAHAM"/>
<dbReference type="EMBL" id="JH159164">
    <property type="protein sequence ID" value="EGZ06434.1"/>
    <property type="molecule type" value="Genomic_DNA"/>
</dbReference>
<dbReference type="GeneID" id="20661587"/>